<protein>
    <submittedName>
        <fullName evidence="2">ROK family protein</fullName>
    </submittedName>
</protein>
<dbReference type="SUPFAM" id="SSF53067">
    <property type="entry name" value="Actin-like ATPase domain"/>
    <property type="match status" value="2"/>
</dbReference>
<dbReference type="EMBL" id="JBHTIA010000009">
    <property type="protein sequence ID" value="MFD0765827.1"/>
    <property type="molecule type" value="Genomic_DNA"/>
</dbReference>
<dbReference type="InterPro" id="IPR000600">
    <property type="entry name" value="ROK"/>
</dbReference>
<dbReference type="PANTHER" id="PTHR18964:SF149">
    <property type="entry name" value="BIFUNCTIONAL UDP-N-ACETYLGLUCOSAMINE 2-EPIMERASE_N-ACETYLMANNOSAMINE KINASE"/>
    <property type="match status" value="1"/>
</dbReference>
<sequence>MPIIKNFYLHSNLIKHHIIHGPLSISELSELIKRSIPSVTKTVNELVEKGILKEDGVRSSNGGRRPATFSLVNNMVYILSVAVNQRTTRLAIVDISNHNIIEELEFNLDLYNHEYDAQRLADGVKTFLEKTTVPADNILAAEVTMPGFVDAKLGTNNSFLKPPYGTLAEFLTDEVGLQVFIDNDSTAIALAEQMFGDTSAAKNSMIINLGWGVGLGMIMNGQIFRGHSGYAGEFSHMALFRNGKLCRCGKYGCLETEASLLAIEEKAREGVKAGNNTSLSTYKNIDFDDIIKESLRGDAFCIKIISEAAYSVGQGLAILIHLMNPESIILSGKGSVLDKLWLAPIQQALNEHCIPQLTTDVNLLVSKLGANAQFYGGLVLLAENLQYINPRPVAEKRPVAAGKEIYN</sequence>
<evidence type="ECO:0000313" key="2">
    <source>
        <dbReference type="EMBL" id="MFD0765827.1"/>
    </source>
</evidence>
<dbReference type="RefSeq" id="WP_377143182.1">
    <property type="nucleotide sequence ID" value="NZ_JBHTIA010000009.1"/>
</dbReference>
<dbReference type="PANTHER" id="PTHR18964">
    <property type="entry name" value="ROK (REPRESSOR, ORF, KINASE) FAMILY"/>
    <property type="match status" value="1"/>
</dbReference>
<evidence type="ECO:0000256" key="1">
    <source>
        <dbReference type="ARBA" id="ARBA00006479"/>
    </source>
</evidence>
<dbReference type="InterPro" id="IPR043129">
    <property type="entry name" value="ATPase_NBD"/>
</dbReference>
<dbReference type="Proteomes" id="UP001597073">
    <property type="component" value="Unassembled WGS sequence"/>
</dbReference>
<name>A0ABW2ZI58_9SPHI</name>
<dbReference type="Gene3D" id="3.30.420.40">
    <property type="match status" value="2"/>
</dbReference>
<keyword evidence="3" id="KW-1185">Reference proteome</keyword>
<organism evidence="2 3">
    <name type="scientific">Mucilaginibacter lutimaris</name>
    <dbReference type="NCBI Taxonomy" id="931629"/>
    <lineage>
        <taxon>Bacteria</taxon>
        <taxon>Pseudomonadati</taxon>
        <taxon>Bacteroidota</taxon>
        <taxon>Sphingobacteriia</taxon>
        <taxon>Sphingobacteriales</taxon>
        <taxon>Sphingobacteriaceae</taxon>
        <taxon>Mucilaginibacter</taxon>
    </lineage>
</organism>
<comment type="similarity">
    <text evidence="1">Belongs to the ROK (NagC/XylR) family.</text>
</comment>
<accession>A0ABW2ZI58</accession>
<reference evidence="3" key="1">
    <citation type="journal article" date="2019" name="Int. J. Syst. Evol. Microbiol.">
        <title>The Global Catalogue of Microorganisms (GCM) 10K type strain sequencing project: providing services to taxonomists for standard genome sequencing and annotation.</title>
        <authorList>
            <consortium name="The Broad Institute Genomics Platform"/>
            <consortium name="The Broad Institute Genome Sequencing Center for Infectious Disease"/>
            <person name="Wu L."/>
            <person name="Ma J."/>
        </authorList>
    </citation>
    <scope>NUCLEOTIDE SEQUENCE [LARGE SCALE GENOMIC DNA]</scope>
    <source>
        <strain evidence="3">CCUG 60742</strain>
    </source>
</reference>
<evidence type="ECO:0000313" key="3">
    <source>
        <dbReference type="Proteomes" id="UP001597073"/>
    </source>
</evidence>
<dbReference type="SUPFAM" id="SSF46785">
    <property type="entry name" value="Winged helix' DNA-binding domain"/>
    <property type="match status" value="1"/>
</dbReference>
<comment type="caution">
    <text evidence="2">The sequence shown here is derived from an EMBL/GenBank/DDBJ whole genome shotgun (WGS) entry which is preliminary data.</text>
</comment>
<dbReference type="InterPro" id="IPR036390">
    <property type="entry name" value="WH_DNA-bd_sf"/>
</dbReference>
<dbReference type="Gene3D" id="1.10.10.10">
    <property type="entry name" value="Winged helix-like DNA-binding domain superfamily/Winged helix DNA-binding domain"/>
    <property type="match status" value="1"/>
</dbReference>
<proteinExistence type="inferred from homology"/>
<gene>
    <name evidence="2" type="ORF">ACFQZI_13275</name>
</gene>
<dbReference type="Pfam" id="PF00480">
    <property type="entry name" value="ROK"/>
    <property type="match status" value="1"/>
</dbReference>
<dbReference type="InterPro" id="IPR036388">
    <property type="entry name" value="WH-like_DNA-bd_sf"/>
</dbReference>